<dbReference type="SUPFAM" id="SSF47384">
    <property type="entry name" value="Homodimeric domain of signal transducing histidine kinase"/>
    <property type="match status" value="1"/>
</dbReference>
<dbReference type="PANTHER" id="PTHR45436:SF5">
    <property type="entry name" value="SENSOR HISTIDINE KINASE TRCS"/>
    <property type="match status" value="1"/>
</dbReference>
<evidence type="ECO:0000256" key="5">
    <source>
        <dbReference type="ARBA" id="ARBA00022679"/>
    </source>
</evidence>
<dbReference type="GO" id="GO:0000155">
    <property type="term" value="F:phosphorelay sensor kinase activity"/>
    <property type="evidence" value="ECO:0007669"/>
    <property type="project" value="InterPro"/>
</dbReference>
<feature type="compositionally biased region" description="Basic and acidic residues" evidence="11">
    <location>
        <begin position="290"/>
        <end position="301"/>
    </location>
</feature>
<dbReference type="CDD" id="cd00082">
    <property type="entry name" value="HisKA"/>
    <property type="match status" value="1"/>
</dbReference>
<keyword evidence="7 15" id="KW-0418">Kinase</keyword>
<evidence type="ECO:0000256" key="4">
    <source>
        <dbReference type="ARBA" id="ARBA00022553"/>
    </source>
</evidence>
<evidence type="ECO:0000256" key="7">
    <source>
        <dbReference type="ARBA" id="ARBA00022777"/>
    </source>
</evidence>
<dbReference type="Gene3D" id="3.30.565.10">
    <property type="entry name" value="Histidine kinase-like ATPase, C-terminal domain"/>
    <property type="match status" value="1"/>
</dbReference>
<dbReference type="Pfam" id="PF00512">
    <property type="entry name" value="HisKA"/>
    <property type="match status" value="1"/>
</dbReference>
<dbReference type="PROSITE" id="PS50109">
    <property type="entry name" value="HIS_KIN"/>
    <property type="match status" value="1"/>
</dbReference>
<comment type="caution">
    <text evidence="15">The sequence shown here is derived from an EMBL/GenBank/DDBJ whole genome shotgun (WGS) entry which is preliminary data.</text>
</comment>
<feature type="transmembrane region" description="Helical" evidence="12">
    <location>
        <begin position="379"/>
        <end position="398"/>
    </location>
</feature>
<evidence type="ECO:0000256" key="10">
    <source>
        <dbReference type="ARBA" id="ARBA00023136"/>
    </source>
</evidence>
<evidence type="ECO:0000313" key="15">
    <source>
        <dbReference type="EMBL" id="PZQ11989.1"/>
    </source>
</evidence>
<keyword evidence="6 12" id="KW-0812">Transmembrane</keyword>
<evidence type="ECO:0000256" key="9">
    <source>
        <dbReference type="ARBA" id="ARBA00023012"/>
    </source>
</evidence>
<evidence type="ECO:0000256" key="8">
    <source>
        <dbReference type="ARBA" id="ARBA00022989"/>
    </source>
</evidence>
<comment type="subcellular location">
    <subcellularLocation>
        <location evidence="2">Membrane</location>
    </subcellularLocation>
</comment>
<protein>
    <recommendedName>
        <fullName evidence="3">histidine kinase</fullName>
        <ecNumber evidence="3">2.7.13.3</ecNumber>
    </recommendedName>
</protein>
<dbReference type="SMART" id="SM00304">
    <property type="entry name" value="HAMP"/>
    <property type="match status" value="1"/>
</dbReference>
<dbReference type="SMART" id="SM00387">
    <property type="entry name" value="HATPase_c"/>
    <property type="match status" value="1"/>
</dbReference>
<dbReference type="PROSITE" id="PS50885">
    <property type="entry name" value="HAMP"/>
    <property type="match status" value="1"/>
</dbReference>
<dbReference type="PANTHER" id="PTHR45436">
    <property type="entry name" value="SENSOR HISTIDINE KINASE YKOH"/>
    <property type="match status" value="1"/>
</dbReference>
<dbReference type="InterPro" id="IPR003661">
    <property type="entry name" value="HisK_dim/P_dom"/>
</dbReference>
<keyword evidence="9" id="KW-0902">Two-component regulatory system</keyword>
<dbReference type="Gene3D" id="1.10.287.130">
    <property type="match status" value="1"/>
</dbReference>
<feature type="region of interest" description="Disordered" evidence="11">
    <location>
        <begin position="251"/>
        <end position="316"/>
    </location>
</feature>
<dbReference type="EC" id="2.7.13.3" evidence="3"/>
<feature type="transmembrane region" description="Helical" evidence="12">
    <location>
        <begin position="181"/>
        <end position="199"/>
    </location>
</feature>
<feature type="compositionally biased region" description="Basic residues" evidence="11">
    <location>
        <begin position="100"/>
        <end position="117"/>
    </location>
</feature>
<feature type="compositionally biased region" description="Low complexity" evidence="11">
    <location>
        <begin position="75"/>
        <end position="87"/>
    </location>
</feature>
<keyword evidence="8 12" id="KW-1133">Transmembrane helix</keyword>
<feature type="domain" description="HAMP" evidence="14">
    <location>
        <begin position="399"/>
        <end position="451"/>
    </location>
</feature>
<dbReference type="AlphaFoldDB" id="A0A2W5K7N6"/>
<organism evidence="15 16">
    <name type="scientific">Rhodanobacter denitrificans</name>
    <dbReference type="NCBI Taxonomy" id="666685"/>
    <lineage>
        <taxon>Bacteria</taxon>
        <taxon>Pseudomonadati</taxon>
        <taxon>Pseudomonadota</taxon>
        <taxon>Gammaproteobacteria</taxon>
        <taxon>Lysobacterales</taxon>
        <taxon>Rhodanobacteraceae</taxon>
        <taxon>Rhodanobacter</taxon>
    </lineage>
</organism>
<dbReference type="Proteomes" id="UP000249046">
    <property type="component" value="Unassembled WGS sequence"/>
</dbReference>
<evidence type="ECO:0000256" key="2">
    <source>
        <dbReference type="ARBA" id="ARBA00004370"/>
    </source>
</evidence>
<dbReference type="SUPFAM" id="SSF55874">
    <property type="entry name" value="ATPase domain of HSP90 chaperone/DNA topoisomerase II/histidine kinase"/>
    <property type="match status" value="1"/>
</dbReference>
<name>A0A2W5K7N6_9GAMM</name>
<sequence>MATAGPAAAAVADRPPAPPVGGRHRYATAHSAGSRLRRAVRGCVRRCACGCVPARHGACRAGRARRLPARSGFAAARSAARSSDPESSPAPPAVEVRSGRAARRRVRRRTDSRRRGRSGSSSECSVSVGEAQHRPARCRHPEDSVETWWRLRRGRSAPRGAPVSCAHPIGGPFSVRLWQRLFLAFAVLSAFALASFVGWQQIGFRRGFLDYLNGVELERLRAAAPALAARYGESGSWDFLRADPGRLVGLLDPGADWRRPHPPGPPPGPDRDRADAAAPGPAPAGAPPWERADRSGWEHGRPPFPPRPGGDQPLPWVHRVTLSDADGGFVAGRPDPPDDAAAVEISWDGAVVGRLRLARLPRLIGGLDTTFAAAQRRDALIAGGSVLAVALLLALALARRLLAPIRALAQGTHRLAAGDYAFRVDARRRDEFGALAADFNHLAASLESHREQRRRWGADIAHELRTPISVLRGEIQALQDGVRPVSAEALASLHAECDRLTALVEDLYQLALTDAGALEYRFETLSLAPLLQEAADLHRAAFADAGLALDVELAEAAPVRADARRIAQLIDNLLGNARRYTDAPGRIRLGLRGDADRVLVSVDDTAPGVPDAALPRLFDRLYRVEDSRDRASGGAGLGLAICRAIVEAHGGRIEARHSPLGGLRVEIVLPAAESLR</sequence>
<dbReference type="SUPFAM" id="SSF158472">
    <property type="entry name" value="HAMP domain-like"/>
    <property type="match status" value="1"/>
</dbReference>
<dbReference type="SMART" id="SM00388">
    <property type="entry name" value="HisKA"/>
    <property type="match status" value="1"/>
</dbReference>
<feature type="domain" description="Histidine kinase" evidence="13">
    <location>
        <begin position="459"/>
        <end position="673"/>
    </location>
</feature>
<dbReference type="GO" id="GO:0005886">
    <property type="term" value="C:plasma membrane"/>
    <property type="evidence" value="ECO:0007669"/>
    <property type="project" value="UniProtKB-ARBA"/>
</dbReference>
<reference evidence="15 16" key="1">
    <citation type="submission" date="2017-08" db="EMBL/GenBank/DDBJ databases">
        <title>Infants hospitalized years apart are colonized by the same room-sourced microbial strains.</title>
        <authorList>
            <person name="Brooks B."/>
            <person name="Olm M.R."/>
            <person name="Firek B.A."/>
            <person name="Baker R."/>
            <person name="Thomas B.C."/>
            <person name="Morowitz M.J."/>
            <person name="Banfield J.F."/>
        </authorList>
    </citation>
    <scope>NUCLEOTIDE SEQUENCE [LARGE SCALE GENOMIC DNA]</scope>
    <source>
        <strain evidence="15">S2_005_003_R2_42</strain>
    </source>
</reference>
<accession>A0A2W5K7N6</accession>
<dbReference type="Gene3D" id="6.10.340.10">
    <property type="match status" value="1"/>
</dbReference>
<dbReference type="CDD" id="cd06225">
    <property type="entry name" value="HAMP"/>
    <property type="match status" value="1"/>
</dbReference>
<evidence type="ECO:0000256" key="3">
    <source>
        <dbReference type="ARBA" id="ARBA00012438"/>
    </source>
</evidence>
<dbReference type="InterPro" id="IPR005467">
    <property type="entry name" value="His_kinase_dom"/>
</dbReference>
<dbReference type="EMBL" id="QFPO01000014">
    <property type="protein sequence ID" value="PZQ11989.1"/>
    <property type="molecule type" value="Genomic_DNA"/>
</dbReference>
<dbReference type="PRINTS" id="PR00344">
    <property type="entry name" value="BCTRLSENSOR"/>
</dbReference>
<dbReference type="InterPro" id="IPR036097">
    <property type="entry name" value="HisK_dim/P_sf"/>
</dbReference>
<evidence type="ECO:0000259" key="14">
    <source>
        <dbReference type="PROSITE" id="PS50885"/>
    </source>
</evidence>
<evidence type="ECO:0000313" key="16">
    <source>
        <dbReference type="Proteomes" id="UP000249046"/>
    </source>
</evidence>
<evidence type="ECO:0000256" key="1">
    <source>
        <dbReference type="ARBA" id="ARBA00000085"/>
    </source>
</evidence>
<keyword evidence="4" id="KW-0597">Phosphoprotein</keyword>
<keyword evidence="10 12" id="KW-0472">Membrane</keyword>
<gene>
    <name evidence="15" type="ORF">DI564_13540</name>
</gene>
<feature type="compositionally biased region" description="Low complexity" evidence="11">
    <location>
        <begin position="118"/>
        <end position="129"/>
    </location>
</feature>
<dbReference type="InterPro" id="IPR036890">
    <property type="entry name" value="HATPase_C_sf"/>
</dbReference>
<dbReference type="Pfam" id="PF00672">
    <property type="entry name" value="HAMP"/>
    <property type="match status" value="1"/>
</dbReference>
<comment type="catalytic activity">
    <reaction evidence="1">
        <text>ATP + protein L-histidine = ADP + protein N-phospho-L-histidine.</text>
        <dbReference type="EC" id="2.7.13.3"/>
    </reaction>
</comment>
<dbReference type="InterPro" id="IPR050428">
    <property type="entry name" value="TCS_sensor_his_kinase"/>
</dbReference>
<evidence type="ECO:0000256" key="11">
    <source>
        <dbReference type="SAM" id="MobiDB-lite"/>
    </source>
</evidence>
<evidence type="ECO:0000256" key="12">
    <source>
        <dbReference type="SAM" id="Phobius"/>
    </source>
</evidence>
<evidence type="ECO:0000259" key="13">
    <source>
        <dbReference type="PROSITE" id="PS50109"/>
    </source>
</evidence>
<feature type="region of interest" description="Disordered" evidence="11">
    <location>
        <begin position="1"/>
        <end position="22"/>
    </location>
</feature>
<evidence type="ECO:0000256" key="6">
    <source>
        <dbReference type="ARBA" id="ARBA00022692"/>
    </source>
</evidence>
<dbReference type="InterPro" id="IPR004358">
    <property type="entry name" value="Sig_transdc_His_kin-like_C"/>
</dbReference>
<feature type="compositionally biased region" description="Low complexity" evidence="11">
    <location>
        <begin position="1"/>
        <end position="14"/>
    </location>
</feature>
<feature type="region of interest" description="Disordered" evidence="11">
    <location>
        <begin position="75"/>
        <end position="129"/>
    </location>
</feature>
<keyword evidence="5" id="KW-0808">Transferase</keyword>
<dbReference type="FunFam" id="3.30.565.10:FF:000006">
    <property type="entry name" value="Sensor histidine kinase WalK"/>
    <property type="match status" value="1"/>
</dbReference>
<dbReference type="InterPro" id="IPR003594">
    <property type="entry name" value="HATPase_dom"/>
</dbReference>
<proteinExistence type="predicted"/>
<dbReference type="Pfam" id="PF02518">
    <property type="entry name" value="HATPase_c"/>
    <property type="match status" value="1"/>
</dbReference>
<dbReference type="InterPro" id="IPR003660">
    <property type="entry name" value="HAMP_dom"/>
</dbReference>